<sequence length="529" mass="60332">MKKVLFTFMAVAFAFGMSFAKPVAAPDEGMWLPMFFKDLNYETMQKMGLRLTAEQLYSFNNSSLKDAIVQMGQFCTGEIVSDKGLMFTNHHCGYDAIASQSTVEHDYLTNGFWAYSLEEEIPIPGLYVSFLVRMDDVTKQVLGSHVDEADKSKYAKEIEKNISELQLKYSEDGRYRVEVKPFFEGLEYYMFIYEVFTDVRLVGAPPSAIGKFGGDTDNWMWPRHTGDFSIFRVYAGKDNKPADYSKDNVPYKPKHYLPVSIKGVEKGDFTMIWGYPGSTERYMTSYEVANTMNVEDPSVIKAGEALLPVMKKMMDTDDAIRLKYASDYAGYMNLWKNKKGELRGLKRLDVYGKKKAIEDRLAQWIKEDASRSQRYGSILKDLETSCKTIASEPSYKYMWYANLGLVTCKTALTAFRTGAILNAAQAAANDTIRESLLSVARSEAEELFSKTDLNTEKEMFKALVVLLKSIPESEQSEELKAFLNKNYKGDIDKAVEKNFKKSIFADKERYDKFMKKANVKKLAKDPVYM</sequence>
<keyword evidence="6 7" id="KW-0720">Serine protease</keyword>
<dbReference type="InterPro" id="IPR009003">
    <property type="entry name" value="Peptidase_S1_PA"/>
</dbReference>
<evidence type="ECO:0000256" key="1">
    <source>
        <dbReference type="ARBA" id="ARBA00010491"/>
    </source>
</evidence>
<dbReference type="GO" id="GO:0070009">
    <property type="term" value="F:serine-type aminopeptidase activity"/>
    <property type="evidence" value="ECO:0007669"/>
    <property type="project" value="UniProtKB-UniRule"/>
</dbReference>
<dbReference type="AlphaFoldDB" id="A0A9D1RFF4"/>
<evidence type="ECO:0000256" key="4">
    <source>
        <dbReference type="ARBA" id="ARBA00022729"/>
    </source>
</evidence>
<reference evidence="8" key="2">
    <citation type="submission" date="2021-04" db="EMBL/GenBank/DDBJ databases">
        <authorList>
            <person name="Gilroy R."/>
        </authorList>
    </citation>
    <scope>NUCLEOTIDE SEQUENCE</scope>
    <source>
        <strain evidence="8">Gambia16-930</strain>
    </source>
</reference>
<feature type="signal peptide" evidence="7">
    <location>
        <begin position="1"/>
        <end position="20"/>
    </location>
</feature>
<keyword evidence="5 7" id="KW-0378">Hydrolase</keyword>
<dbReference type="InterPro" id="IPR019500">
    <property type="entry name" value="Pep_S46"/>
</dbReference>
<dbReference type="EMBL" id="DXGG01000082">
    <property type="protein sequence ID" value="HIW87123.1"/>
    <property type="molecule type" value="Genomic_DNA"/>
</dbReference>
<organism evidence="8 9">
    <name type="scientific">Candidatus Onthomorpha intestinigallinarum</name>
    <dbReference type="NCBI Taxonomy" id="2840880"/>
    <lineage>
        <taxon>Bacteria</taxon>
        <taxon>Pseudomonadati</taxon>
        <taxon>Bacteroidota</taxon>
        <taxon>Bacteroidia</taxon>
        <taxon>Bacteroidales</taxon>
        <taxon>Candidatus Onthomorpha</taxon>
    </lineage>
</organism>
<evidence type="ECO:0000313" key="8">
    <source>
        <dbReference type="EMBL" id="HIW87123.1"/>
    </source>
</evidence>
<dbReference type="PANTHER" id="PTHR38469:SF1">
    <property type="entry name" value="PERIPLASMIC PEPTIDASE SUBFAMILY S1B"/>
    <property type="match status" value="1"/>
</dbReference>
<evidence type="ECO:0000256" key="2">
    <source>
        <dbReference type="ARBA" id="ARBA00022438"/>
    </source>
</evidence>
<dbReference type="EC" id="3.4.14.-" evidence="7"/>
<reference evidence="8" key="1">
    <citation type="journal article" date="2021" name="PeerJ">
        <title>Extensive microbial diversity within the chicken gut microbiome revealed by metagenomics and culture.</title>
        <authorList>
            <person name="Gilroy R."/>
            <person name="Ravi A."/>
            <person name="Getino M."/>
            <person name="Pursley I."/>
            <person name="Horton D.L."/>
            <person name="Alikhan N.F."/>
            <person name="Baker D."/>
            <person name="Gharbi K."/>
            <person name="Hall N."/>
            <person name="Watson M."/>
            <person name="Adriaenssens E.M."/>
            <person name="Foster-Nyarko E."/>
            <person name="Jarju S."/>
            <person name="Secka A."/>
            <person name="Antonio M."/>
            <person name="Oren A."/>
            <person name="Chaudhuri R.R."/>
            <person name="La Ragione R."/>
            <person name="Hildebrand F."/>
            <person name="Pallen M.J."/>
        </authorList>
    </citation>
    <scope>NUCLEOTIDE SEQUENCE</scope>
    <source>
        <strain evidence="8">Gambia16-930</strain>
    </source>
</reference>
<keyword evidence="3 7" id="KW-0645">Protease</keyword>
<keyword evidence="4 7" id="KW-0732">Signal</keyword>
<comment type="similarity">
    <text evidence="1 7">Belongs to the peptidase S46 family.</text>
</comment>
<evidence type="ECO:0000256" key="7">
    <source>
        <dbReference type="RuleBase" id="RU366067"/>
    </source>
</evidence>
<evidence type="ECO:0000313" key="9">
    <source>
        <dbReference type="Proteomes" id="UP000824267"/>
    </source>
</evidence>
<name>A0A9D1RFF4_9BACT</name>
<keyword evidence="2 7" id="KW-0031">Aminopeptidase</keyword>
<dbReference type="PANTHER" id="PTHR38469">
    <property type="entry name" value="PERIPLASMIC PEPTIDASE SUBFAMILY S1B"/>
    <property type="match status" value="1"/>
</dbReference>
<evidence type="ECO:0000256" key="6">
    <source>
        <dbReference type="ARBA" id="ARBA00022825"/>
    </source>
</evidence>
<comment type="function">
    <text evidence="7">Catalyzes the removal of dipeptides from the N-terminus of oligopeptides.</text>
</comment>
<dbReference type="GO" id="GO:0043171">
    <property type="term" value="P:peptide catabolic process"/>
    <property type="evidence" value="ECO:0007669"/>
    <property type="project" value="UniProtKB-UniRule"/>
</dbReference>
<evidence type="ECO:0000256" key="3">
    <source>
        <dbReference type="ARBA" id="ARBA00022670"/>
    </source>
</evidence>
<feature type="non-terminal residue" evidence="8">
    <location>
        <position position="529"/>
    </location>
</feature>
<protein>
    <recommendedName>
        <fullName evidence="7">Dipeptidyl-peptidase</fullName>
        <ecNumber evidence="7">3.4.14.-</ecNumber>
    </recommendedName>
</protein>
<evidence type="ECO:0000256" key="5">
    <source>
        <dbReference type="ARBA" id="ARBA00022801"/>
    </source>
</evidence>
<feature type="chain" id="PRO_5039748855" description="Dipeptidyl-peptidase" evidence="7">
    <location>
        <begin position="21"/>
        <end position="529"/>
    </location>
</feature>
<dbReference type="GO" id="GO:0008239">
    <property type="term" value="F:dipeptidyl-peptidase activity"/>
    <property type="evidence" value="ECO:0007669"/>
    <property type="project" value="UniProtKB-UniRule"/>
</dbReference>
<gene>
    <name evidence="8" type="ORF">IAC47_02485</name>
</gene>
<dbReference type="GO" id="GO:0006508">
    <property type="term" value="P:proteolysis"/>
    <property type="evidence" value="ECO:0007669"/>
    <property type="project" value="UniProtKB-KW"/>
</dbReference>
<dbReference type="Proteomes" id="UP000824267">
    <property type="component" value="Unassembled WGS sequence"/>
</dbReference>
<dbReference type="Pfam" id="PF10459">
    <property type="entry name" value="Peptidase_S46"/>
    <property type="match status" value="1"/>
</dbReference>
<dbReference type="SUPFAM" id="SSF50494">
    <property type="entry name" value="Trypsin-like serine proteases"/>
    <property type="match status" value="1"/>
</dbReference>
<accession>A0A9D1RFF4</accession>
<comment type="caution">
    <text evidence="8">The sequence shown here is derived from an EMBL/GenBank/DDBJ whole genome shotgun (WGS) entry which is preliminary data.</text>
</comment>
<proteinExistence type="inferred from homology"/>